<dbReference type="PANTHER" id="PTHR41523:SF7">
    <property type="entry name" value="HISTIDINE KINASE"/>
    <property type="match status" value="1"/>
</dbReference>
<evidence type="ECO:0000256" key="2">
    <source>
        <dbReference type="ARBA" id="ARBA00012438"/>
    </source>
</evidence>
<accession>D5VE05</accession>
<evidence type="ECO:0000256" key="7">
    <source>
        <dbReference type="ARBA" id="ARBA00022840"/>
    </source>
</evidence>
<dbReference type="KEGG" id="cse:Cseg_0179"/>
<evidence type="ECO:0000256" key="6">
    <source>
        <dbReference type="ARBA" id="ARBA00022777"/>
    </source>
</evidence>
<keyword evidence="6 9" id="KW-0418">Kinase</keyword>
<dbReference type="AlphaFoldDB" id="D5VE05"/>
<dbReference type="Pfam" id="PF13185">
    <property type="entry name" value="GAF_2"/>
    <property type="match status" value="1"/>
</dbReference>
<comment type="catalytic activity">
    <reaction evidence="1">
        <text>ATP + protein L-histidine = ADP + protein N-phospho-L-histidine.</text>
        <dbReference type="EC" id="2.7.13.3"/>
    </reaction>
</comment>
<dbReference type="EMBL" id="CP002008">
    <property type="protein sequence ID" value="ADG08705.1"/>
    <property type="molecule type" value="Genomic_DNA"/>
</dbReference>
<dbReference type="InterPro" id="IPR011102">
    <property type="entry name" value="Sig_transdc_His_kinase_HWE"/>
</dbReference>
<protein>
    <recommendedName>
        <fullName evidence="2">histidine kinase</fullName>
        <ecNumber evidence="2">2.7.13.3</ecNumber>
    </recommendedName>
</protein>
<name>D5VE05_CAUST</name>
<dbReference type="Pfam" id="PF07536">
    <property type="entry name" value="HWE_HK"/>
    <property type="match status" value="1"/>
</dbReference>
<dbReference type="Proteomes" id="UP000002629">
    <property type="component" value="Chromosome"/>
</dbReference>
<dbReference type="GO" id="GO:0005524">
    <property type="term" value="F:ATP binding"/>
    <property type="evidence" value="ECO:0007669"/>
    <property type="project" value="UniProtKB-KW"/>
</dbReference>
<dbReference type="InterPro" id="IPR029016">
    <property type="entry name" value="GAF-like_dom_sf"/>
</dbReference>
<keyword evidence="3" id="KW-0597">Phosphoprotein</keyword>
<evidence type="ECO:0000256" key="4">
    <source>
        <dbReference type="ARBA" id="ARBA00022679"/>
    </source>
</evidence>
<feature type="domain" description="Signal transduction histidine kinase HWE region" evidence="8">
    <location>
        <begin position="190"/>
        <end position="272"/>
    </location>
</feature>
<keyword evidence="5" id="KW-0547">Nucleotide-binding</keyword>
<sequence>MLEDMLELATQDDVAPPDTGLVTLIETIEALSATRTISEVADVVRKAARRISGADGVAFVLRDNDQCWYFDEDAIGPLWKGKRFPLSACISGWAMLNRQTVVIPDIYKDDRIPHDAYRPTFVKSLVMTPVRMEDPVAAIGAYWAEEQTPSPEIVQKLQVMARATASALESGRLHDSLVDARHHGTFLLQELDHRVKNTLAIVQSISRQTLRASPSPEAFAEVFENRILALSQAHELLTRRAWGRAQLHEILEKALAPFSVDLADRFDIIGPALSFSAETSVSVHMTLHELAVNAAKHGALSSPEGRVVIRWTVDEAATPPRLTLTWREVGGPPLAGKPERRGFGASLIERGLARDLGGKASLDFTPEGVVYTLSAPLSQRMSLAA</sequence>
<dbReference type="EC" id="2.7.13.3" evidence="2"/>
<evidence type="ECO:0000256" key="5">
    <source>
        <dbReference type="ARBA" id="ARBA00022741"/>
    </source>
</evidence>
<dbReference type="SMART" id="SM00911">
    <property type="entry name" value="HWE_HK"/>
    <property type="match status" value="1"/>
</dbReference>
<keyword evidence="4" id="KW-0808">Transferase</keyword>
<dbReference type="InterPro" id="IPR003018">
    <property type="entry name" value="GAF"/>
</dbReference>
<dbReference type="eggNOG" id="COG3920">
    <property type="taxonomic scope" value="Bacteria"/>
</dbReference>
<evidence type="ECO:0000256" key="3">
    <source>
        <dbReference type="ARBA" id="ARBA00022553"/>
    </source>
</evidence>
<gene>
    <name evidence="9" type="ordered locus">Cseg_0179</name>
</gene>
<dbReference type="GO" id="GO:0004673">
    <property type="term" value="F:protein histidine kinase activity"/>
    <property type="evidence" value="ECO:0007669"/>
    <property type="project" value="UniProtKB-EC"/>
</dbReference>
<evidence type="ECO:0000256" key="1">
    <source>
        <dbReference type="ARBA" id="ARBA00000085"/>
    </source>
</evidence>
<dbReference type="SUPFAM" id="SSF55781">
    <property type="entry name" value="GAF domain-like"/>
    <property type="match status" value="1"/>
</dbReference>
<dbReference type="STRING" id="509190.Cseg_0179"/>
<evidence type="ECO:0000313" key="9">
    <source>
        <dbReference type="EMBL" id="ADG08705.1"/>
    </source>
</evidence>
<keyword evidence="7" id="KW-0067">ATP-binding</keyword>
<reference evidence="10" key="1">
    <citation type="journal article" date="2011" name="J. Bacteriol.">
        <title>Genome sequences of eight morphologically diverse alphaproteobacteria.</title>
        <authorList>
            <consortium name="US DOE Joint Genome Institute"/>
            <person name="Brown P.J."/>
            <person name="Kysela D.T."/>
            <person name="Buechlein A."/>
            <person name="Hemmerich C."/>
            <person name="Brun Y.V."/>
        </authorList>
    </citation>
    <scope>NUCLEOTIDE SEQUENCE [LARGE SCALE GENOMIC DNA]</scope>
    <source>
        <strain evidence="10">ATCC 21756 / DSM 7131 / JCM 7823 / NBRC 15250 / LMG 17158 / TK0059</strain>
    </source>
</reference>
<dbReference type="Gene3D" id="3.30.565.10">
    <property type="entry name" value="Histidine kinase-like ATPase, C-terminal domain"/>
    <property type="match status" value="1"/>
</dbReference>
<dbReference type="HOGENOM" id="CLU_000445_114_71_5"/>
<evidence type="ECO:0000313" key="10">
    <source>
        <dbReference type="Proteomes" id="UP000002629"/>
    </source>
</evidence>
<dbReference type="Gene3D" id="3.30.450.40">
    <property type="match status" value="1"/>
</dbReference>
<organism evidence="9 10">
    <name type="scientific">Caulobacter segnis (strain ATCC 21756 / DSM 7131 / JCM 7823 / NBRC 15250 / LMG 17158 / TK0059)</name>
    <name type="common">Mycoplana segnis</name>
    <dbReference type="NCBI Taxonomy" id="509190"/>
    <lineage>
        <taxon>Bacteria</taxon>
        <taxon>Pseudomonadati</taxon>
        <taxon>Pseudomonadota</taxon>
        <taxon>Alphaproteobacteria</taxon>
        <taxon>Caulobacterales</taxon>
        <taxon>Caulobacteraceae</taxon>
        <taxon>Caulobacter</taxon>
    </lineage>
</organism>
<dbReference type="InterPro" id="IPR036890">
    <property type="entry name" value="HATPase_C_sf"/>
</dbReference>
<evidence type="ECO:0000259" key="8">
    <source>
        <dbReference type="SMART" id="SM00911"/>
    </source>
</evidence>
<dbReference type="PANTHER" id="PTHR41523">
    <property type="entry name" value="TWO-COMPONENT SYSTEM SENSOR PROTEIN"/>
    <property type="match status" value="1"/>
</dbReference>
<proteinExistence type="predicted"/>
<dbReference type="eggNOG" id="COG2203">
    <property type="taxonomic scope" value="Bacteria"/>
</dbReference>